<dbReference type="PROSITE" id="PS50883">
    <property type="entry name" value="EAL"/>
    <property type="match status" value="1"/>
</dbReference>
<dbReference type="InterPro" id="IPR001633">
    <property type="entry name" value="EAL_dom"/>
</dbReference>
<dbReference type="FunFam" id="3.30.70.270:FF:000001">
    <property type="entry name" value="Diguanylate cyclase domain protein"/>
    <property type="match status" value="1"/>
</dbReference>
<dbReference type="SMART" id="SM00052">
    <property type="entry name" value="EAL"/>
    <property type="match status" value="1"/>
</dbReference>
<name>A0A2J7THP1_METSI</name>
<evidence type="ECO:0000259" key="3">
    <source>
        <dbReference type="PROSITE" id="PS50883"/>
    </source>
</evidence>
<dbReference type="InterPro" id="IPR052155">
    <property type="entry name" value="Biofilm_reg_signaling"/>
</dbReference>
<dbReference type="Pfam" id="PF13188">
    <property type="entry name" value="PAS_8"/>
    <property type="match status" value="1"/>
</dbReference>
<dbReference type="Gene3D" id="3.20.20.450">
    <property type="entry name" value="EAL domain"/>
    <property type="match status" value="1"/>
</dbReference>
<dbReference type="InterPro" id="IPR000700">
    <property type="entry name" value="PAS-assoc_C"/>
</dbReference>
<dbReference type="InterPro" id="IPR000160">
    <property type="entry name" value="GGDEF_dom"/>
</dbReference>
<dbReference type="SMART" id="SM00091">
    <property type="entry name" value="PAS"/>
    <property type="match status" value="2"/>
</dbReference>
<dbReference type="PROSITE" id="PS50113">
    <property type="entry name" value="PAC"/>
    <property type="match status" value="1"/>
</dbReference>
<dbReference type="SUPFAM" id="SSF55073">
    <property type="entry name" value="Nucleotide cyclase"/>
    <property type="match status" value="1"/>
</dbReference>
<dbReference type="PROSITE" id="PS50887">
    <property type="entry name" value="GGDEF"/>
    <property type="match status" value="1"/>
</dbReference>
<dbReference type="InterPro" id="IPR043128">
    <property type="entry name" value="Rev_trsase/Diguanyl_cyclase"/>
</dbReference>
<dbReference type="CDD" id="cd00130">
    <property type="entry name" value="PAS"/>
    <property type="match status" value="2"/>
</dbReference>
<reference evidence="5 6" key="1">
    <citation type="submission" date="2017-10" db="EMBL/GenBank/DDBJ databases">
        <title>Genome announcement of Methylocella silvestris TVC from permafrost.</title>
        <authorList>
            <person name="Wang J."/>
            <person name="Geng K."/>
            <person name="Ul-Haque F."/>
            <person name="Crombie A.T."/>
            <person name="Street L.E."/>
            <person name="Wookey P.A."/>
            <person name="Murrell J.C."/>
            <person name="Pratscher J."/>
        </authorList>
    </citation>
    <scope>NUCLEOTIDE SEQUENCE [LARGE SCALE GENOMIC DNA]</scope>
    <source>
        <strain evidence="5 6">TVC</strain>
    </source>
</reference>
<dbReference type="Gene3D" id="3.30.450.20">
    <property type="entry name" value="PAS domain"/>
    <property type="match status" value="3"/>
</dbReference>
<proteinExistence type="predicted"/>
<dbReference type="InterPro" id="IPR035919">
    <property type="entry name" value="EAL_sf"/>
</dbReference>
<organism evidence="5 6">
    <name type="scientific">Methylocella silvestris</name>
    <dbReference type="NCBI Taxonomy" id="199596"/>
    <lineage>
        <taxon>Bacteria</taxon>
        <taxon>Pseudomonadati</taxon>
        <taxon>Pseudomonadota</taxon>
        <taxon>Alphaproteobacteria</taxon>
        <taxon>Hyphomicrobiales</taxon>
        <taxon>Beijerinckiaceae</taxon>
        <taxon>Methylocella</taxon>
    </lineage>
</organism>
<dbReference type="Pfam" id="PF00563">
    <property type="entry name" value="EAL"/>
    <property type="match status" value="1"/>
</dbReference>
<feature type="domain" description="PAC" evidence="2">
    <location>
        <begin position="260"/>
        <end position="310"/>
    </location>
</feature>
<dbReference type="PANTHER" id="PTHR44757">
    <property type="entry name" value="DIGUANYLATE CYCLASE DGCP"/>
    <property type="match status" value="1"/>
</dbReference>
<dbReference type="EMBL" id="PDZR01000008">
    <property type="protein sequence ID" value="PNG26283.1"/>
    <property type="molecule type" value="Genomic_DNA"/>
</dbReference>
<dbReference type="Gene3D" id="3.30.70.270">
    <property type="match status" value="1"/>
</dbReference>
<feature type="domain" description="GGDEF" evidence="4">
    <location>
        <begin position="597"/>
        <end position="730"/>
    </location>
</feature>
<evidence type="ECO:0008006" key="7">
    <source>
        <dbReference type="Google" id="ProtNLM"/>
    </source>
</evidence>
<dbReference type="Pfam" id="PF00990">
    <property type="entry name" value="GGDEF"/>
    <property type="match status" value="1"/>
</dbReference>
<dbReference type="PROSITE" id="PS50112">
    <property type="entry name" value="PAS"/>
    <property type="match status" value="1"/>
</dbReference>
<evidence type="ECO:0000259" key="1">
    <source>
        <dbReference type="PROSITE" id="PS50112"/>
    </source>
</evidence>
<dbReference type="Pfam" id="PF13426">
    <property type="entry name" value="PAS_9"/>
    <property type="match status" value="1"/>
</dbReference>
<dbReference type="CDD" id="cd01949">
    <property type="entry name" value="GGDEF"/>
    <property type="match status" value="1"/>
</dbReference>
<evidence type="ECO:0000313" key="6">
    <source>
        <dbReference type="Proteomes" id="UP000236286"/>
    </source>
</evidence>
<gene>
    <name evidence="5" type="ORF">CR492_09185</name>
</gene>
<feature type="domain" description="PAS" evidence="1">
    <location>
        <begin position="183"/>
        <end position="247"/>
    </location>
</feature>
<dbReference type="SUPFAM" id="SSF55781">
    <property type="entry name" value="GAF domain-like"/>
    <property type="match status" value="1"/>
</dbReference>
<evidence type="ECO:0000313" key="5">
    <source>
        <dbReference type="EMBL" id="PNG26283.1"/>
    </source>
</evidence>
<feature type="domain" description="EAL" evidence="3">
    <location>
        <begin position="739"/>
        <end position="994"/>
    </location>
</feature>
<dbReference type="AlphaFoldDB" id="A0A2J7THP1"/>
<dbReference type="Proteomes" id="UP000236286">
    <property type="component" value="Unassembled WGS sequence"/>
</dbReference>
<dbReference type="InterPro" id="IPR035965">
    <property type="entry name" value="PAS-like_dom_sf"/>
</dbReference>
<evidence type="ECO:0000259" key="4">
    <source>
        <dbReference type="PROSITE" id="PS50887"/>
    </source>
</evidence>
<dbReference type="InterPro" id="IPR029787">
    <property type="entry name" value="Nucleotide_cyclase"/>
</dbReference>
<comment type="caution">
    <text evidence="5">The sequence shown here is derived from an EMBL/GenBank/DDBJ whole genome shotgun (WGS) entry which is preliminary data.</text>
</comment>
<dbReference type="PANTHER" id="PTHR44757:SF2">
    <property type="entry name" value="BIOFILM ARCHITECTURE MAINTENANCE PROTEIN MBAA"/>
    <property type="match status" value="1"/>
</dbReference>
<dbReference type="SUPFAM" id="SSF55785">
    <property type="entry name" value="PYP-like sensor domain (PAS domain)"/>
    <property type="match status" value="4"/>
</dbReference>
<dbReference type="InterPro" id="IPR003018">
    <property type="entry name" value="GAF"/>
</dbReference>
<accession>A0A2J7THP1</accession>
<evidence type="ECO:0000259" key="2">
    <source>
        <dbReference type="PROSITE" id="PS50113"/>
    </source>
</evidence>
<dbReference type="Pfam" id="PF12860">
    <property type="entry name" value="PAS_7"/>
    <property type="match status" value="1"/>
</dbReference>
<dbReference type="SMART" id="SM00065">
    <property type="entry name" value="GAF"/>
    <property type="match status" value="1"/>
</dbReference>
<dbReference type="SMART" id="SM00267">
    <property type="entry name" value="GGDEF"/>
    <property type="match status" value="1"/>
</dbReference>
<sequence length="1001" mass="109854">MAEGDHALAYRDRLMHAVTIGAAAIVKAASLDLAMPEALPILGEALGVDRVIILRTNPAPELVHIWQRPETPPQMDKPSFETAVADLPAPSEWQARMKDGKPWVAQRATSEGAAHALLMRLGEQSQLTVPIFAGSRLWGYLGFASCLAARDWTEPEIDLLNIFSDIAGSAIMRHETASALEESLERFRSITTAARDGIIAMGATRLVELWNPAAERITGYSPAEAIGRPISEFIAPRYIADFMEIIDSFDVTSEVAANGKTMEIVAMRKDGTEVTLETSFAQLRCSGGWGGVGVIRDVTERKANEAKLIFANTLLKSEMEASRSGVLVVDSDVNVVMFNRRFVDMWHLPAEQLAGVTLTELFAYARPLLTDPERFVAGVYNLLGHRDQDSSEEYALTDGRIINRDILRLSGPDGGYLGRVGYFNDVTDERNAAEKLQFANLLLKTQMEASLDGILIVNAEMKIIAFNQRFAEIWRIPLVNIQKGDDAPVLASVLTKVKDEATFAASVAYLYAHPEETRHDEFETSDGRFIARDAIPLIHEGVNLGRGWFFRDITERKQAAAYALKMARYDVLTGLANRAVFVEALQHAIAATRRGEKSFAVIYLDLDHFKDVNDTLGHPAGDQLLRQIADLLASTTRVTDTVARFGGDEFAVVVSDINDPADAAILAKKLIAALAAPFHVWGNEIHTGASIGIASYGAEADDAETLLSHADVALYRAKAEGRGNYRFFTQAMDNEVQSRVKLGAELRDAINTGQLFLMYQPQVEIANGHINGVEALVRWRHPERGVLRPDRFIPLAEHIGIIGRLGNWVLWAACRQARLWLDAGLAPVRIAVNVSALQFKAPIALETEVAAALRETALPPHLLELELTETVLVAVTREHSDVLERLRMTGVTIAIDDFGTGYSSLEYLRRFPVNRIKIAQVFVKEVETERDDVVIVKATIGLARELAIEVIAEGVETEAQASLIAGWGCKEAQGFLFSRPLSAEDAAAALKAGVVQRRTSS</sequence>
<dbReference type="InterPro" id="IPR000014">
    <property type="entry name" value="PAS"/>
</dbReference>
<dbReference type="InterPro" id="IPR029016">
    <property type="entry name" value="GAF-like_dom_sf"/>
</dbReference>
<dbReference type="GO" id="GO:0003824">
    <property type="term" value="F:catalytic activity"/>
    <property type="evidence" value="ECO:0007669"/>
    <property type="project" value="UniProtKB-ARBA"/>
</dbReference>
<dbReference type="CDD" id="cd01948">
    <property type="entry name" value="EAL"/>
    <property type="match status" value="1"/>
</dbReference>
<dbReference type="Pfam" id="PF01590">
    <property type="entry name" value="GAF"/>
    <property type="match status" value="1"/>
</dbReference>
<dbReference type="NCBIfam" id="TIGR00229">
    <property type="entry name" value="sensory_box"/>
    <property type="match status" value="1"/>
</dbReference>
<dbReference type="Gene3D" id="3.30.450.40">
    <property type="match status" value="1"/>
</dbReference>
<dbReference type="NCBIfam" id="TIGR00254">
    <property type="entry name" value="GGDEF"/>
    <property type="match status" value="1"/>
</dbReference>
<dbReference type="SUPFAM" id="SSF141868">
    <property type="entry name" value="EAL domain-like"/>
    <property type="match status" value="1"/>
</dbReference>
<protein>
    <recommendedName>
        <fullName evidence="7">Diguanylate cyclase/phosphodiesterase with PAS/PAC and GAF sensor(S)</fullName>
    </recommendedName>
</protein>